<feature type="domain" description="Peptidase S1" evidence="3">
    <location>
        <begin position="517"/>
        <end position="757"/>
    </location>
</feature>
<dbReference type="OrthoDB" id="6437225at2759"/>
<dbReference type="GO" id="GO:0006508">
    <property type="term" value="P:proteolysis"/>
    <property type="evidence" value="ECO:0007669"/>
    <property type="project" value="InterPro"/>
</dbReference>
<dbReference type="InterPro" id="IPR043504">
    <property type="entry name" value="Peptidase_S1_PA_chymotrypsin"/>
</dbReference>
<feature type="compositionally biased region" description="Low complexity" evidence="1">
    <location>
        <begin position="207"/>
        <end position="225"/>
    </location>
</feature>
<dbReference type="CDD" id="cd00190">
    <property type="entry name" value="Tryp_SPc"/>
    <property type="match status" value="1"/>
</dbReference>
<dbReference type="SMART" id="SM00020">
    <property type="entry name" value="Tryp_SPc"/>
    <property type="match status" value="1"/>
</dbReference>
<feature type="chain" id="PRO_5015472232" evidence="2">
    <location>
        <begin position="25"/>
        <end position="761"/>
    </location>
</feature>
<dbReference type="EMBL" id="GGMS01015558">
    <property type="protein sequence ID" value="MBY84761.1"/>
    <property type="molecule type" value="Transcribed_RNA"/>
</dbReference>
<dbReference type="AlphaFoldDB" id="A0A2S2R3Z0"/>
<gene>
    <name evidence="4" type="primary">KLKB1</name>
    <name evidence="4" type="ORF">g.84067</name>
</gene>
<feature type="region of interest" description="Disordered" evidence="1">
    <location>
        <begin position="104"/>
        <end position="132"/>
    </location>
</feature>
<protein>
    <submittedName>
        <fullName evidence="4">Plasma kallikrein</fullName>
    </submittedName>
</protein>
<dbReference type="PANTHER" id="PTHR24258">
    <property type="entry name" value="SERINE PROTEASE-RELATED"/>
    <property type="match status" value="1"/>
</dbReference>
<feature type="compositionally biased region" description="Low complexity" evidence="1">
    <location>
        <begin position="291"/>
        <end position="301"/>
    </location>
</feature>
<feature type="compositionally biased region" description="Pro residues" evidence="1">
    <location>
        <begin position="274"/>
        <end position="290"/>
    </location>
</feature>
<dbReference type="Gene3D" id="2.40.10.10">
    <property type="entry name" value="Trypsin-like serine proteases"/>
    <property type="match status" value="1"/>
</dbReference>
<reference evidence="4" key="1">
    <citation type="submission" date="2018-04" db="EMBL/GenBank/DDBJ databases">
        <title>Transcriptome assembly of Sipha flava.</title>
        <authorList>
            <person name="Scully E.D."/>
            <person name="Geib S.M."/>
            <person name="Palmer N.A."/>
            <person name="Koch K."/>
            <person name="Bradshaw J."/>
            <person name="Heng-Moss T."/>
            <person name="Sarath G."/>
        </authorList>
    </citation>
    <scope>NUCLEOTIDE SEQUENCE</scope>
</reference>
<dbReference type="InterPro" id="IPR001254">
    <property type="entry name" value="Trypsin_dom"/>
</dbReference>
<feature type="compositionally biased region" description="Low complexity" evidence="1">
    <location>
        <begin position="108"/>
        <end position="129"/>
    </location>
</feature>
<dbReference type="PROSITE" id="PS50240">
    <property type="entry name" value="TRYPSIN_DOM"/>
    <property type="match status" value="1"/>
</dbReference>
<evidence type="ECO:0000313" key="4">
    <source>
        <dbReference type="EMBL" id="MBY84761.1"/>
    </source>
</evidence>
<evidence type="ECO:0000256" key="2">
    <source>
        <dbReference type="SAM" id="SignalP"/>
    </source>
</evidence>
<name>A0A2S2R3Z0_9HEMI</name>
<dbReference type="Pfam" id="PF00089">
    <property type="entry name" value="Trypsin"/>
    <property type="match status" value="1"/>
</dbReference>
<keyword evidence="2" id="KW-0732">Signal</keyword>
<feature type="region of interest" description="Disordered" evidence="1">
    <location>
        <begin position="193"/>
        <end position="230"/>
    </location>
</feature>
<dbReference type="SUPFAM" id="SSF50494">
    <property type="entry name" value="Trypsin-like serine proteases"/>
    <property type="match status" value="1"/>
</dbReference>
<proteinExistence type="predicted"/>
<dbReference type="GO" id="GO:0004252">
    <property type="term" value="F:serine-type endopeptidase activity"/>
    <property type="evidence" value="ECO:0007669"/>
    <property type="project" value="InterPro"/>
</dbReference>
<organism evidence="4">
    <name type="scientific">Sipha flava</name>
    <name type="common">yellow sugarcane aphid</name>
    <dbReference type="NCBI Taxonomy" id="143950"/>
    <lineage>
        <taxon>Eukaryota</taxon>
        <taxon>Metazoa</taxon>
        <taxon>Ecdysozoa</taxon>
        <taxon>Arthropoda</taxon>
        <taxon>Hexapoda</taxon>
        <taxon>Insecta</taxon>
        <taxon>Pterygota</taxon>
        <taxon>Neoptera</taxon>
        <taxon>Paraneoptera</taxon>
        <taxon>Hemiptera</taxon>
        <taxon>Sternorrhyncha</taxon>
        <taxon>Aphidomorpha</taxon>
        <taxon>Aphidoidea</taxon>
        <taxon>Aphididae</taxon>
        <taxon>Sipha</taxon>
    </lineage>
</organism>
<dbReference type="InterPro" id="IPR009003">
    <property type="entry name" value="Peptidase_S1_PA"/>
</dbReference>
<evidence type="ECO:0000256" key="1">
    <source>
        <dbReference type="SAM" id="MobiDB-lite"/>
    </source>
</evidence>
<evidence type="ECO:0000259" key="3">
    <source>
        <dbReference type="PROSITE" id="PS50240"/>
    </source>
</evidence>
<feature type="signal peptide" evidence="2">
    <location>
        <begin position="1"/>
        <end position="24"/>
    </location>
</feature>
<dbReference type="FunFam" id="2.40.10.10:FF:000082">
    <property type="entry name" value="Plasma kallikrein"/>
    <property type="match status" value="1"/>
</dbReference>
<feature type="region of interest" description="Disordered" evidence="1">
    <location>
        <begin position="264"/>
        <end position="301"/>
    </location>
</feature>
<dbReference type="PANTHER" id="PTHR24258:SF140">
    <property type="entry name" value="BCDNA.GH08420-RELATED"/>
    <property type="match status" value="1"/>
</dbReference>
<dbReference type="InterPro" id="IPR001314">
    <property type="entry name" value="Peptidase_S1A"/>
</dbReference>
<dbReference type="InterPro" id="IPR018114">
    <property type="entry name" value="TRYPSIN_HIS"/>
</dbReference>
<dbReference type="Pfam" id="PF18398">
    <property type="entry name" value="CLIP_SPH_mas"/>
    <property type="match status" value="5"/>
</dbReference>
<sequence length="761" mass="80222">MTRPTPIVMLLQLLLCAATLRSDAVVAQDTDSLASSFFSGLLDTITSTADSKDCPGVCVHTLATLICYEVLENVKCPSSTMRCCVEPPPLSANGTTSVANKVDQTTPAVQSSARPQQVSSSSQQSRPVVNTSSADNPGIVCPGVCVAEKIADYCEAVLNVTEMCKTGLRCCVSKDAFAGAEHLVVLDRNSTRISVNNAPHRPPPPSSTTTTTTPAAQSAVAASPPVGSKQCRGECVSGLFALFCDDVDADAYCPGDDSSCCVSAPAEGQQSSPSPLPPRPATPSKQPPSRPAATTTTTETGPPLPKCPGFCLLNLMAAFCERPSVLVSYTSTCKRGSVCCDNTKAAAQSASHAQKPKPRPPAPTTTTTTVPPPPPDGRPECPGSCIVPYLSFTCFRNAEMTDVFKCRKPGTQCCASKTQIREVVEQKTGVVNNGVVTQQSTPQTYGGFTHRNDTVPPFRPHVPSSLQVYSPSPMTDYPMNPTVSTLTTTNAIPSKPSTYSKYVCGVKGTSRTRTSRVVGGEDADAAEWCWQVALINSLNQYLCGGALIGTQWVLTAAHCVTNIVRSGDAIYVRVGDHDLTRKYGSPGAQTLRVATTYIHHNHNSQTLDNDIALLKLHGQAELKDGVCLVCLPARGVNHAAGKRCTVTGYGYMGEAGPIPLRIREAEIPVVSDAECIRKINAVTEKIFILPASSFCAGGEAGNDACQGDGGGPLVCQDDGFFELAGLVSWGFGCGRIDVPGVYVKVSSFIGWINQIISVNNL</sequence>
<dbReference type="PRINTS" id="PR00722">
    <property type="entry name" value="CHYMOTRYPSIN"/>
</dbReference>
<dbReference type="PROSITE" id="PS00134">
    <property type="entry name" value="TRYPSIN_HIS"/>
    <property type="match status" value="1"/>
</dbReference>
<feature type="region of interest" description="Disordered" evidence="1">
    <location>
        <begin position="350"/>
        <end position="377"/>
    </location>
</feature>
<accession>A0A2S2R3Z0</accession>
<dbReference type="InterPro" id="IPR040479">
    <property type="entry name" value="CLIP_SPH_mas"/>
</dbReference>